<dbReference type="AlphaFoldDB" id="A0A1H8GAW1"/>
<dbReference type="InterPro" id="IPR016071">
    <property type="entry name" value="Staphylococal_nuclease_OB-fold"/>
</dbReference>
<dbReference type="RefSeq" id="WP_175482077.1">
    <property type="nucleotide sequence ID" value="NZ_FOCE01000005.1"/>
</dbReference>
<dbReference type="SUPFAM" id="SSF50199">
    <property type="entry name" value="Staphylococcal nuclease"/>
    <property type="match status" value="1"/>
</dbReference>
<name>A0A1H8GAW1_9RHOB</name>
<evidence type="ECO:0000313" key="2">
    <source>
        <dbReference type="EMBL" id="SEN40885.1"/>
    </source>
</evidence>
<dbReference type="EMBL" id="FOCE01000005">
    <property type="protein sequence ID" value="SEN40885.1"/>
    <property type="molecule type" value="Genomic_DNA"/>
</dbReference>
<dbReference type="Pfam" id="PF00565">
    <property type="entry name" value="SNase"/>
    <property type="match status" value="1"/>
</dbReference>
<evidence type="ECO:0000259" key="1">
    <source>
        <dbReference type="PROSITE" id="PS50830"/>
    </source>
</evidence>
<accession>A0A1H8GAW1</accession>
<dbReference type="InterPro" id="IPR035437">
    <property type="entry name" value="SNase_OB-fold_sf"/>
</dbReference>
<reference evidence="2 3" key="1">
    <citation type="submission" date="2016-10" db="EMBL/GenBank/DDBJ databases">
        <authorList>
            <person name="de Groot N.N."/>
        </authorList>
    </citation>
    <scope>NUCLEOTIDE SEQUENCE [LARGE SCALE GENOMIC DNA]</scope>
    <source>
        <strain evidence="2 3">DSM 3857</strain>
    </source>
</reference>
<dbReference type="Gene3D" id="2.40.50.90">
    <property type="match status" value="1"/>
</dbReference>
<protein>
    <submittedName>
        <fullName evidence="2">Nuclease homologue</fullName>
    </submittedName>
</protein>
<proteinExistence type="predicted"/>
<evidence type="ECO:0000313" key="3">
    <source>
        <dbReference type="Proteomes" id="UP000198761"/>
    </source>
</evidence>
<sequence>MTCTLALCLTAAITVTDGDTIRDGALRIRLWGIDAPELHDPRGLASRAYLRALIDGQPVACDPRNADRYGRTVATCYLPDGRDLACEMVRAGHAVDWPRYSGGAYARCEGE</sequence>
<feature type="domain" description="TNase-like" evidence="1">
    <location>
        <begin position="15"/>
        <end position="94"/>
    </location>
</feature>
<keyword evidence="3" id="KW-1185">Reference proteome</keyword>
<dbReference type="Proteomes" id="UP000198761">
    <property type="component" value="Unassembled WGS sequence"/>
</dbReference>
<dbReference type="SMART" id="SM00318">
    <property type="entry name" value="SNc"/>
    <property type="match status" value="1"/>
</dbReference>
<dbReference type="STRING" id="933059.SAMN04488103_1052"/>
<organism evidence="2 3">
    <name type="scientific">Gemmobacter aquatilis</name>
    <dbReference type="NCBI Taxonomy" id="933059"/>
    <lineage>
        <taxon>Bacteria</taxon>
        <taxon>Pseudomonadati</taxon>
        <taxon>Pseudomonadota</taxon>
        <taxon>Alphaproteobacteria</taxon>
        <taxon>Rhodobacterales</taxon>
        <taxon>Paracoccaceae</taxon>
        <taxon>Gemmobacter</taxon>
    </lineage>
</organism>
<dbReference type="PROSITE" id="PS50830">
    <property type="entry name" value="TNASE_3"/>
    <property type="match status" value="1"/>
</dbReference>
<gene>
    <name evidence="2" type="ORF">SAMN04488103_1052</name>
</gene>